<dbReference type="SUPFAM" id="SSF161098">
    <property type="entry name" value="MetI-like"/>
    <property type="match status" value="1"/>
</dbReference>
<proteinExistence type="inferred from homology"/>
<feature type="transmembrane region" description="Helical" evidence="7">
    <location>
        <begin position="307"/>
        <end position="332"/>
    </location>
</feature>
<dbReference type="GO" id="GO:0005886">
    <property type="term" value="C:plasma membrane"/>
    <property type="evidence" value="ECO:0007669"/>
    <property type="project" value="UniProtKB-SubCell"/>
</dbReference>
<evidence type="ECO:0000256" key="4">
    <source>
        <dbReference type="ARBA" id="ARBA00022692"/>
    </source>
</evidence>
<dbReference type="CDD" id="cd06261">
    <property type="entry name" value="TM_PBP2"/>
    <property type="match status" value="1"/>
</dbReference>
<evidence type="ECO:0000256" key="2">
    <source>
        <dbReference type="ARBA" id="ARBA00022448"/>
    </source>
</evidence>
<feature type="transmembrane region" description="Helical" evidence="7">
    <location>
        <begin position="127"/>
        <end position="149"/>
    </location>
</feature>
<evidence type="ECO:0000256" key="5">
    <source>
        <dbReference type="ARBA" id="ARBA00022989"/>
    </source>
</evidence>
<dbReference type="PANTHER" id="PTHR32243:SF18">
    <property type="entry name" value="INNER MEMBRANE ABC TRANSPORTER PERMEASE PROTEIN YCJP"/>
    <property type="match status" value="1"/>
</dbReference>
<dbReference type="Gene3D" id="1.10.3720.10">
    <property type="entry name" value="MetI-like"/>
    <property type="match status" value="1"/>
</dbReference>
<protein>
    <recommendedName>
        <fullName evidence="8">ABC transmembrane type-1 domain-containing protein</fullName>
    </recommendedName>
</protein>
<dbReference type="InterPro" id="IPR000515">
    <property type="entry name" value="MetI-like"/>
</dbReference>
<evidence type="ECO:0000313" key="9">
    <source>
        <dbReference type="EMBL" id="GGG63482.1"/>
    </source>
</evidence>
<feature type="domain" description="ABC transmembrane type-1" evidence="8">
    <location>
        <begin position="195"/>
        <end position="385"/>
    </location>
</feature>
<keyword evidence="4 7" id="KW-0812">Transmembrane</keyword>
<dbReference type="GO" id="GO:0055085">
    <property type="term" value="P:transmembrane transport"/>
    <property type="evidence" value="ECO:0007669"/>
    <property type="project" value="InterPro"/>
</dbReference>
<dbReference type="PANTHER" id="PTHR32243">
    <property type="entry name" value="MALTOSE TRANSPORT SYSTEM PERMEASE-RELATED"/>
    <property type="match status" value="1"/>
</dbReference>
<evidence type="ECO:0000313" key="10">
    <source>
        <dbReference type="Proteomes" id="UP000617145"/>
    </source>
</evidence>
<feature type="transmembrane region" description="Helical" evidence="7">
    <location>
        <begin position="263"/>
        <end position="286"/>
    </location>
</feature>
<evidence type="ECO:0000256" key="6">
    <source>
        <dbReference type="ARBA" id="ARBA00023136"/>
    </source>
</evidence>
<dbReference type="AlphaFoldDB" id="A0A8J3EFZ3"/>
<keyword evidence="3" id="KW-1003">Cell membrane</keyword>
<keyword evidence="10" id="KW-1185">Reference proteome</keyword>
<dbReference type="PROSITE" id="PS50928">
    <property type="entry name" value="ABC_TM1"/>
    <property type="match status" value="1"/>
</dbReference>
<comment type="caution">
    <text evidence="9">The sequence shown here is derived from an EMBL/GenBank/DDBJ whole genome shotgun (WGS) entry which is preliminary data.</text>
</comment>
<feature type="transmembrane region" description="Helical" evidence="7">
    <location>
        <begin position="12"/>
        <end position="33"/>
    </location>
</feature>
<evidence type="ECO:0000256" key="7">
    <source>
        <dbReference type="RuleBase" id="RU363032"/>
    </source>
</evidence>
<dbReference type="Proteomes" id="UP000617145">
    <property type="component" value="Unassembled WGS sequence"/>
</dbReference>
<name>A0A8J3EFZ3_9RHOB</name>
<feature type="transmembrane region" description="Helical" evidence="7">
    <location>
        <begin position="367"/>
        <end position="385"/>
    </location>
</feature>
<comment type="similarity">
    <text evidence="7">Belongs to the binding-protein-dependent transport system permease family.</text>
</comment>
<dbReference type="InterPro" id="IPR050901">
    <property type="entry name" value="BP-dep_ABC_trans_perm"/>
</dbReference>
<feature type="transmembrane region" description="Helical" evidence="7">
    <location>
        <begin position="235"/>
        <end position="257"/>
    </location>
</feature>
<feature type="transmembrane region" description="Helical" evidence="7">
    <location>
        <begin position="45"/>
        <end position="76"/>
    </location>
</feature>
<keyword evidence="6 7" id="KW-0472">Membrane</keyword>
<dbReference type="Pfam" id="PF00528">
    <property type="entry name" value="BPD_transp_1"/>
    <property type="match status" value="1"/>
</dbReference>
<comment type="subcellular location">
    <subcellularLocation>
        <location evidence="1 7">Cell membrane</location>
        <topology evidence="1 7">Multi-pass membrane protein</topology>
    </subcellularLocation>
</comment>
<sequence>MKAAWNGYVTAPVIGALWCAVIAVTVAVAMSFATGAPFRPSWLALSWGAAAGFSALYGALVLWGAAAALLVAGLLGFGPMLSGDGAGLAAQLVGHGGVALFTALGLAKMCEELRPGPATRHEFEEAVIRFLTGFGYIFFTAIVVIPFYVMVMTSLKNQAALMANPLDFSLDLTRRWHLFDSYVELLTQYNFGSYLWTSFYVSVLTVVITLAFAIPGAYAVARLRFRGQALMSRSVLLIYMVPMIVLALPIYIAFSMAGLRNTIFGIVLIYPVTTIPVALYMLQGYFRGLPAEIEEAGLMDGLSRLKVIWKITLPLSLPALASVSLYVFMIAWNEFLLAFMLLDDPGKFTLTRGIASLNSSEVPRQHLMAGAVIATVPIMAIFLGLERFMTKGLTAGSVKG</sequence>
<accession>A0A8J3EFZ3</accession>
<evidence type="ECO:0000256" key="1">
    <source>
        <dbReference type="ARBA" id="ARBA00004651"/>
    </source>
</evidence>
<dbReference type="InterPro" id="IPR035906">
    <property type="entry name" value="MetI-like_sf"/>
</dbReference>
<keyword evidence="2 7" id="KW-0813">Transport</keyword>
<feature type="transmembrane region" description="Helical" evidence="7">
    <location>
        <begin position="88"/>
        <end position="107"/>
    </location>
</feature>
<organism evidence="9 10">
    <name type="scientific">Salipiger pallidus</name>
    <dbReference type="NCBI Taxonomy" id="1775170"/>
    <lineage>
        <taxon>Bacteria</taxon>
        <taxon>Pseudomonadati</taxon>
        <taxon>Pseudomonadota</taxon>
        <taxon>Alphaproteobacteria</taxon>
        <taxon>Rhodobacterales</taxon>
        <taxon>Roseobacteraceae</taxon>
        <taxon>Salipiger</taxon>
    </lineage>
</organism>
<evidence type="ECO:0000259" key="8">
    <source>
        <dbReference type="PROSITE" id="PS50928"/>
    </source>
</evidence>
<reference evidence="9" key="2">
    <citation type="submission" date="2020-09" db="EMBL/GenBank/DDBJ databases">
        <authorList>
            <person name="Sun Q."/>
            <person name="Zhou Y."/>
        </authorList>
    </citation>
    <scope>NUCLEOTIDE SEQUENCE</scope>
    <source>
        <strain evidence="9">CGMCC 1.15762</strain>
    </source>
</reference>
<keyword evidence="5 7" id="KW-1133">Transmembrane helix</keyword>
<dbReference type="RefSeq" id="WP_188788843.1">
    <property type="nucleotide sequence ID" value="NZ_BMJV01000001.1"/>
</dbReference>
<reference evidence="9" key="1">
    <citation type="journal article" date="2014" name="Int. J. Syst. Evol. Microbiol.">
        <title>Complete genome sequence of Corynebacterium casei LMG S-19264T (=DSM 44701T), isolated from a smear-ripened cheese.</title>
        <authorList>
            <consortium name="US DOE Joint Genome Institute (JGI-PGF)"/>
            <person name="Walter F."/>
            <person name="Albersmeier A."/>
            <person name="Kalinowski J."/>
            <person name="Ruckert C."/>
        </authorList>
    </citation>
    <scope>NUCLEOTIDE SEQUENCE</scope>
    <source>
        <strain evidence="9">CGMCC 1.15762</strain>
    </source>
</reference>
<gene>
    <name evidence="9" type="ORF">GCM10011415_07380</name>
</gene>
<dbReference type="EMBL" id="BMJV01000001">
    <property type="protein sequence ID" value="GGG63482.1"/>
    <property type="molecule type" value="Genomic_DNA"/>
</dbReference>
<evidence type="ECO:0000256" key="3">
    <source>
        <dbReference type="ARBA" id="ARBA00022475"/>
    </source>
</evidence>
<feature type="transmembrane region" description="Helical" evidence="7">
    <location>
        <begin position="199"/>
        <end position="223"/>
    </location>
</feature>